<dbReference type="PANTHER" id="PTHR33840:SF1">
    <property type="entry name" value="TLE1 PHOSPHOLIPASE DOMAIN-CONTAINING PROTEIN"/>
    <property type="match status" value="1"/>
</dbReference>
<evidence type="ECO:0000256" key="2">
    <source>
        <dbReference type="SAM" id="Phobius"/>
    </source>
</evidence>
<dbReference type="InterPro" id="IPR018712">
    <property type="entry name" value="Tle1-like_cat"/>
</dbReference>
<feature type="transmembrane region" description="Helical" evidence="2">
    <location>
        <begin position="226"/>
        <end position="247"/>
    </location>
</feature>
<evidence type="ECO:0000256" key="1">
    <source>
        <dbReference type="SAM" id="MobiDB-lite"/>
    </source>
</evidence>
<organism evidence="4 5">
    <name type="scientific">Bradyrhizobium betae</name>
    <dbReference type="NCBI Taxonomy" id="244734"/>
    <lineage>
        <taxon>Bacteria</taxon>
        <taxon>Pseudomonadati</taxon>
        <taxon>Pseudomonadota</taxon>
        <taxon>Alphaproteobacteria</taxon>
        <taxon>Hyphomicrobiales</taxon>
        <taxon>Nitrobacteraceae</taxon>
        <taxon>Bradyrhizobium</taxon>
    </lineage>
</organism>
<proteinExistence type="predicted"/>
<comment type="caution">
    <text evidence="4">The sequence shown here is derived from an EMBL/GenBank/DDBJ whole genome shotgun (WGS) entry which is preliminary data.</text>
</comment>
<evidence type="ECO:0000259" key="3">
    <source>
        <dbReference type="Pfam" id="PF09994"/>
    </source>
</evidence>
<gene>
    <name evidence="4" type="ORF">B5V03_01395</name>
</gene>
<feature type="domain" description="T6SS Phospholipase effector Tle1-like catalytic" evidence="3">
    <location>
        <begin position="292"/>
        <end position="382"/>
    </location>
</feature>
<dbReference type="PANTHER" id="PTHR33840">
    <property type="match status" value="1"/>
</dbReference>
<keyword evidence="2" id="KW-0812">Transmembrane</keyword>
<feature type="domain" description="T6SS Phospholipase effector Tle1-like catalytic" evidence="3">
    <location>
        <begin position="3"/>
        <end position="212"/>
    </location>
</feature>
<dbReference type="OrthoDB" id="4378831at2"/>
<name>A0A4Q1VRU2_9BRAD</name>
<protein>
    <recommendedName>
        <fullName evidence="3">T6SS Phospholipase effector Tle1-like catalytic domain-containing protein</fullName>
    </recommendedName>
</protein>
<dbReference type="Pfam" id="PF09994">
    <property type="entry name" value="T6SS_Tle1-like_cat"/>
    <property type="match status" value="2"/>
</dbReference>
<reference evidence="4 5" key="1">
    <citation type="submission" date="2017-03" db="EMBL/GenBank/DDBJ databases">
        <authorList>
            <person name="Safronova V.I."/>
            <person name="Sazanova A.L."/>
            <person name="Chirak E.R."/>
        </authorList>
    </citation>
    <scope>NUCLEOTIDE SEQUENCE [LARGE SCALE GENOMIC DNA]</scope>
    <source>
        <strain evidence="4 5">Opo-243</strain>
    </source>
</reference>
<dbReference type="RefSeq" id="WP_129267482.1">
    <property type="nucleotide sequence ID" value="NZ_MZXW01000004.1"/>
</dbReference>
<feature type="region of interest" description="Disordered" evidence="1">
    <location>
        <begin position="507"/>
        <end position="537"/>
    </location>
</feature>
<feature type="transmembrane region" description="Helical" evidence="2">
    <location>
        <begin position="253"/>
        <end position="273"/>
    </location>
</feature>
<accession>A0A4Q1VRU2</accession>
<dbReference type="AlphaFoldDB" id="A0A4Q1VRU2"/>
<keyword evidence="2" id="KW-0472">Membrane</keyword>
<sequence>MPKNIVVFSDGTGQDGGARPEQRISNIYKMYRVSRDHADTAIEPAQQVVFYDAGLGTDIGTTALTAPVRSVQKLLGSVTGAGIKRNIADCYEFIINHYQPGDRVYLFGFSRGAYTVRSLANLMMLCGIPTKTSAGPVTRFRKAVRDIAWEAVDTVLEHGAGHPRAEFEDERLELARRFQVKYGSGDGSDSNAAPYFIGVFDTVAALGASGMRYLLIQAGLSAGVSLAAFVGGFIPAVAIAALSSWLFGTGFMVVGFVLQILILAAANAVFWYWQNKATTKTITDYPEPGQSRSHKAMWKGENFDRLLSRHVAFARAANAIDETRKDFDRVGWGGGEEGAPHFPGHARLVQRWFAGNHSDVGGSYPEPESRLSDIALRWMCEQAISVPDGLKTGPIFVDGVKMPDTGDAGPALNISPAANGVQHCEVAGMRDTLEALSEKLPKWHWLQSRVAGMNWETKVRDITHDAPVDPTVTTRFSLPDVTQCANVGAYRPEALRKHDDFKHLYPEDLTSPASAPAPETHLISIHPRQPENTIAPS</sequence>
<dbReference type="EMBL" id="MZXW01000004">
    <property type="protein sequence ID" value="RXT54140.1"/>
    <property type="molecule type" value="Genomic_DNA"/>
</dbReference>
<dbReference type="Proteomes" id="UP000290819">
    <property type="component" value="Unassembled WGS sequence"/>
</dbReference>
<keyword evidence="2" id="KW-1133">Transmembrane helix</keyword>
<keyword evidence="5" id="KW-1185">Reference proteome</keyword>
<evidence type="ECO:0000313" key="5">
    <source>
        <dbReference type="Proteomes" id="UP000290819"/>
    </source>
</evidence>
<evidence type="ECO:0000313" key="4">
    <source>
        <dbReference type="EMBL" id="RXT54140.1"/>
    </source>
</evidence>